<evidence type="ECO:0000313" key="1">
    <source>
        <dbReference type="EMBL" id="OGG29573.1"/>
    </source>
</evidence>
<reference evidence="1 2" key="1">
    <citation type="journal article" date="2016" name="Nat. Commun.">
        <title>Thousands of microbial genomes shed light on interconnected biogeochemical processes in an aquifer system.</title>
        <authorList>
            <person name="Anantharaman K."/>
            <person name="Brown C.T."/>
            <person name="Hug L.A."/>
            <person name="Sharon I."/>
            <person name="Castelle C.J."/>
            <person name="Probst A.J."/>
            <person name="Thomas B.C."/>
            <person name="Singh A."/>
            <person name="Wilkins M.J."/>
            <person name="Karaoz U."/>
            <person name="Brodie E.L."/>
            <person name="Williams K.H."/>
            <person name="Hubbard S.S."/>
            <person name="Banfield J.F."/>
        </authorList>
    </citation>
    <scope>NUCLEOTIDE SEQUENCE [LARGE SCALE GENOMIC DNA]</scope>
</reference>
<name>A0A1F6AYH6_9BACT</name>
<organism evidence="1 2">
    <name type="scientific">Candidatus Gottesmanbacteria bacterium RIFCSPLOWO2_01_FULL_46_9</name>
    <dbReference type="NCBI Taxonomy" id="1798394"/>
    <lineage>
        <taxon>Bacteria</taxon>
        <taxon>Candidatus Gottesmaniibacteriota</taxon>
    </lineage>
</organism>
<proteinExistence type="predicted"/>
<dbReference type="Proteomes" id="UP000176450">
    <property type="component" value="Unassembled WGS sequence"/>
</dbReference>
<protein>
    <submittedName>
        <fullName evidence="1">Uncharacterized protein</fullName>
    </submittedName>
</protein>
<comment type="caution">
    <text evidence="1">The sequence shown here is derived from an EMBL/GenBank/DDBJ whole genome shotgun (WGS) entry which is preliminary data.</text>
</comment>
<dbReference type="EMBL" id="MFJX01000061">
    <property type="protein sequence ID" value="OGG29573.1"/>
    <property type="molecule type" value="Genomic_DNA"/>
</dbReference>
<evidence type="ECO:0000313" key="2">
    <source>
        <dbReference type="Proteomes" id="UP000176450"/>
    </source>
</evidence>
<gene>
    <name evidence="1" type="ORF">A3A63_03125</name>
</gene>
<sequence>MNTMSEEESVVDATIVAPVGDPNAAQVLLDLEQLIKTHIGHIDKSKAELKKQREMLASALENDETYRLHNEEAKKTAKIKAQTKYQITQLPQNKQLAEKVKSVAADIKEADGALSDYLREYQRMSGATEIETDDGVVREIVYIAKLVKKSSRQK</sequence>
<accession>A0A1F6AYH6</accession>
<dbReference type="AlphaFoldDB" id="A0A1F6AYH6"/>